<protein>
    <submittedName>
        <fullName evidence="2">Uncharacterized protein</fullName>
    </submittedName>
</protein>
<keyword evidence="1" id="KW-0472">Membrane</keyword>
<dbReference type="AlphaFoldDB" id="A0A916J395"/>
<comment type="caution">
    <text evidence="2">The sequence shown here is derived from an EMBL/GenBank/DDBJ whole genome shotgun (WGS) entry which is preliminary data.</text>
</comment>
<proteinExistence type="predicted"/>
<accession>A0A916J395</accession>
<organism evidence="2 3">
    <name type="scientific">Georgfuchsia toluolica</name>
    <dbReference type="NCBI Taxonomy" id="424218"/>
    <lineage>
        <taxon>Bacteria</taxon>
        <taxon>Pseudomonadati</taxon>
        <taxon>Pseudomonadota</taxon>
        <taxon>Betaproteobacteria</taxon>
        <taxon>Nitrosomonadales</taxon>
        <taxon>Sterolibacteriaceae</taxon>
        <taxon>Georgfuchsia</taxon>
    </lineage>
</organism>
<gene>
    <name evidence="2" type="ORF">GTOL_11053</name>
</gene>
<sequence length="67" mass="7338">MNGISALSGLTELPLMAVKRLILTPQPFITLFLIFTSIYQMRGKHSAKCHSIRHFPGVKTISGIPAS</sequence>
<keyword evidence="1" id="KW-1133">Transmembrane helix</keyword>
<reference evidence="2" key="1">
    <citation type="submission" date="2021-04" db="EMBL/GenBank/DDBJ databases">
        <authorList>
            <person name="Hornung B."/>
        </authorList>
    </citation>
    <scope>NUCLEOTIDE SEQUENCE</scope>
    <source>
        <strain evidence="2">G5G6</strain>
    </source>
</reference>
<dbReference type="Proteomes" id="UP000742786">
    <property type="component" value="Unassembled WGS sequence"/>
</dbReference>
<dbReference type="EMBL" id="CAJQUM010000001">
    <property type="protein sequence ID" value="CAG4883171.1"/>
    <property type="molecule type" value="Genomic_DNA"/>
</dbReference>
<feature type="transmembrane region" description="Helical" evidence="1">
    <location>
        <begin position="20"/>
        <end position="39"/>
    </location>
</feature>
<keyword evidence="3" id="KW-1185">Reference proteome</keyword>
<keyword evidence="1" id="KW-0812">Transmembrane</keyword>
<evidence type="ECO:0000313" key="2">
    <source>
        <dbReference type="EMBL" id="CAG4883171.1"/>
    </source>
</evidence>
<evidence type="ECO:0000313" key="3">
    <source>
        <dbReference type="Proteomes" id="UP000742786"/>
    </source>
</evidence>
<evidence type="ECO:0000256" key="1">
    <source>
        <dbReference type="SAM" id="Phobius"/>
    </source>
</evidence>
<name>A0A916J395_9PROT</name>